<dbReference type="EMBL" id="JARJLG010000187">
    <property type="protein sequence ID" value="KAJ7730883.1"/>
    <property type="molecule type" value="Genomic_DNA"/>
</dbReference>
<dbReference type="Proteomes" id="UP001215280">
    <property type="component" value="Unassembled WGS sequence"/>
</dbReference>
<accession>A0AAD7MT50</accession>
<name>A0AAD7MT50_9AGAR</name>
<proteinExistence type="predicted"/>
<protein>
    <submittedName>
        <fullName evidence="1">Uncharacterized protein</fullName>
    </submittedName>
</protein>
<reference evidence="1" key="1">
    <citation type="submission" date="2023-03" db="EMBL/GenBank/DDBJ databases">
        <title>Massive genome expansion in bonnet fungi (Mycena s.s.) driven by repeated elements and novel gene families across ecological guilds.</title>
        <authorList>
            <consortium name="Lawrence Berkeley National Laboratory"/>
            <person name="Harder C.B."/>
            <person name="Miyauchi S."/>
            <person name="Viragh M."/>
            <person name="Kuo A."/>
            <person name="Thoen E."/>
            <person name="Andreopoulos B."/>
            <person name="Lu D."/>
            <person name="Skrede I."/>
            <person name="Drula E."/>
            <person name="Henrissat B."/>
            <person name="Morin E."/>
            <person name="Kohler A."/>
            <person name="Barry K."/>
            <person name="LaButti K."/>
            <person name="Morin E."/>
            <person name="Salamov A."/>
            <person name="Lipzen A."/>
            <person name="Mereny Z."/>
            <person name="Hegedus B."/>
            <person name="Baldrian P."/>
            <person name="Stursova M."/>
            <person name="Weitz H."/>
            <person name="Taylor A."/>
            <person name="Grigoriev I.V."/>
            <person name="Nagy L.G."/>
            <person name="Martin F."/>
            <person name="Kauserud H."/>
        </authorList>
    </citation>
    <scope>NUCLEOTIDE SEQUENCE</scope>
    <source>
        <strain evidence="1">CBHHK188m</strain>
    </source>
</reference>
<comment type="caution">
    <text evidence="1">The sequence shown here is derived from an EMBL/GenBank/DDBJ whole genome shotgun (WGS) entry which is preliminary data.</text>
</comment>
<organism evidence="1 2">
    <name type="scientific">Mycena maculata</name>
    <dbReference type="NCBI Taxonomy" id="230809"/>
    <lineage>
        <taxon>Eukaryota</taxon>
        <taxon>Fungi</taxon>
        <taxon>Dikarya</taxon>
        <taxon>Basidiomycota</taxon>
        <taxon>Agaricomycotina</taxon>
        <taxon>Agaricomycetes</taxon>
        <taxon>Agaricomycetidae</taxon>
        <taxon>Agaricales</taxon>
        <taxon>Marasmiineae</taxon>
        <taxon>Mycenaceae</taxon>
        <taxon>Mycena</taxon>
    </lineage>
</organism>
<evidence type="ECO:0000313" key="1">
    <source>
        <dbReference type="EMBL" id="KAJ7730883.1"/>
    </source>
</evidence>
<sequence length="184" mass="18787">MAAITIRRLANFAPRLRAGDFSPASTYILGQDAQKPSDGILRTLTQLATSAQAAAESAACASILAGNSTDGDSEEGGDGDVAVWLGPGEFGKGKEKNVLAQLGLDSNYKTSPVTFSPSGIPATVTPSDTAALKDFATKLEGLSDRHCFSVRPPDSSEVLFSLVGKAAGDAGWGGLVGIGTILDD</sequence>
<keyword evidence="2" id="KW-1185">Reference proteome</keyword>
<gene>
    <name evidence="1" type="ORF">DFH07DRAFT_848297</name>
</gene>
<evidence type="ECO:0000313" key="2">
    <source>
        <dbReference type="Proteomes" id="UP001215280"/>
    </source>
</evidence>
<dbReference type="AlphaFoldDB" id="A0AAD7MT50"/>